<evidence type="ECO:0000256" key="1">
    <source>
        <dbReference type="ARBA" id="ARBA00023002"/>
    </source>
</evidence>
<keyword evidence="5" id="KW-1185">Reference proteome</keyword>
<dbReference type="RefSeq" id="WP_062997292.1">
    <property type="nucleotide sequence ID" value="NZ_BMMH01000047.1"/>
</dbReference>
<dbReference type="SUPFAM" id="SSF51905">
    <property type="entry name" value="FAD/NAD(P)-binding domain"/>
    <property type="match status" value="1"/>
</dbReference>
<organism evidence="4 5">
    <name type="scientific">Nocardia jinanensis</name>
    <dbReference type="NCBI Taxonomy" id="382504"/>
    <lineage>
        <taxon>Bacteria</taxon>
        <taxon>Bacillati</taxon>
        <taxon>Actinomycetota</taxon>
        <taxon>Actinomycetes</taxon>
        <taxon>Mycobacteriales</taxon>
        <taxon>Nocardiaceae</taxon>
        <taxon>Nocardia</taxon>
    </lineage>
</organism>
<dbReference type="EMBL" id="BMMH01000047">
    <property type="protein sequence ID" value="GGL47054.1"/>
    <property type="molecule type" value="Genomic_DNA"/>
</dbReference>
<proteinExistence type="predicted"/>
<accession>A0A917S1N5</accession>
<evidence type="ECO:0000256" key="2">
    <source>
        <dbReference type="ARBA" id="ARBA00023033"/>
    </source>
</evidence>
<evidence type="ECO:0000313" key="4">
    <source>
        <dbReference type="EMBL" id="GGL47054.1"/>
    </source>
</evidence>
<keyword evidence="2" id="KW-0503">Monooxygenase</keyword>
<gene>
    <name evidence="4" type="ORF">GCM10011588_72440</name>
</gene>
<evidence type="ECO:0000259" key="3">
    <source>
        <dbReference type="Pfam" id="PF01494"/>
    </source>
</evidence>
<name>A0A917S1N5_9NOCA</name>
<comment type="caution">
    <text evidence="4">The sequence shown here is derived from an EMBL/GenBank/DDBJ whole genome shotgun (WGS) entry which is preliminary data.</text>
</comment>
<dbReference type="Gene3D" id="3.50.50.60">
    <property type="entry name" value="FAD/NAD(P)-binding domain"/>
    <property type="match status" value="1"/>
</dbReference>
<dbReference type="InterPro" id="IPR002938">
    <property type="entry name" value="FAD-bd"/>
</dbReference>
<dbReference type="AlphaFoldDB" id="A0A917S1N5"/>
<feature type="domain" description="FAD-binding" evidence="3">
    <location>
        <begin position="5"/>
        <end position="340"/>
    </location>
</feature>
<protein>
    <recommendedName>
        <fullName evidence="3">FAD-binding domain-containing protein</fullName>
    </recommendedName>
</protein>
<reference evidence="4" key="1">
    <citation type="journal article" date="2014" name="Int. J. Syst. Evol. Microbiol.">
        <title>Complete genome sequence of Corynebacterium casei LMG S-19264T (=DSM 44701T), isolated from a smear-ripened cheese.</title>
        <authorList>
            <consortium name="US DOE Joint Genome Institute (JGI-PGF)"/>
            <person name="Walter F."/>
            <person name="Albersmeier A."/>
            <person name="Kalinowski J."/>
            <person name="Ruckert C."/>
        </authorList>
    </citation>
    <scope>NUCLEOTIDE SEQUENCE</scope>
    <source>
        <strain evidence="4">CGMCC 4.3508</strain>
    </source>
</reference>
<sequence length="372" mass="39479">MTAGTVLIVGAGLAGTSLAAALGQRGIPSEVIDLRDHTDGAHIGLTNRAVDVLADLSVLDEATELGSAHQDTVFVRMYFANGDPIPVPPPPRPDTRLPAAVNIYRPALSDILVRAAKSAGARFRYGVSVQSLVQDADGVGVTLTDGSTGRYSLVVGADGVRSRIRELLHPGSKPQYTGTVALRWMLDKEPPGEPGFYNSENEMIAIAPVKGGMTYVATGAEAPEGHQVGRSEARELLRGVLARFPAPTPTALRAELTDDQTVLVHPYEWILVPPPWHRGRVALIGDAAHATTAHLSSGGGMALEDAVVLAQELATASTTATALDRFQDRRYERVKVVVEASARLLEMHRAGASPQEMGALRARATTTLIQPY</sequence>
<dbReference type="Pfam" id="PF01494">
    <property type="entry name" value="FAD_binding_3"/>
    <property type="match status" value="1"/>
</dbReference>
<dbReference type="GO" id="GO:0071949">
    <property type="term" value="F:FAD binding"/>
    <property type="evidence" value="ECO:0007669"/>
    <property type="project" value="InterPro"/>
</dbReference>
<dbReference type="PANTHER" id="PTHR13789">
    <property type="entry name" value="MONOOXYGENASE"/>
    <property type="match status" value="1"/>
</dbReference>
<reference evidence="4" key="2">
    <citation type="submission" date="2020-09" db="EMBL/GenBank/DDBJ databases">
        <authorList>
            <person name="Sun Q."/>
            <person name="Zhou Y."/>
        </authorList>
    </citation>
    <scope>NUCLEOTIDE SEQUENCE</scope>
    <source>
        <strain evidence="4">CGMCC 4.3508</strain>
    </source>
</reference>
<dbReference type="PRINTS" id="PR00420">
    <property type="entry name" value="RNGMNOXGNASE"/>
</dbReference>
<dbReference type="GO" id="GO:0004497">
    <property type="term" value="F:monooxygenase activity"/>
    <property type="evidence" value="ECO:0007669"/>
    <property type="project" value="UniProtKB-KW"/>
</dbReference>
<keyword evidence="1" id="KW-0560">Oxidoreductase</keyword>
<dbReference type="InterPro" id="IPR050493">
    <property type="entry name" value="FAD-dep_Monooxygenase_BioMet"/>
</dbReference>
<dbReference type="Proteomes" id="UP000638263">
    <property type="component" value="Unassembled WGS sequence"/>
</dbReference>
<dbReference type="PANTHER" id="PTHR13789:SF309">
    <property type="entry name" value="PUTATIVE (AFU_ORTHOLOGUE AFUA_6G14510)-RELATED"/>
    <property type="match status" value="1"/>
</dbReference>
<dbReference type="InterPro" id="IPR036188">
    <property type="entry name" value="FAD/NAD-bd_sf"/>
</dbReference>
<evidence type="ECO:0000313" key="5">
    <source>
        <dbReference type="Proteomes" id="UP000638263"/>
    </source>
</evidence>